<sequence>MAPRQSHKLTSAYSQRVQQTSARGMASTAPEREPLLRRLSSVLAPPPMLVQPGIEKLDSPVTMSSQSVFPTPAFSTARLDHQKRKVPQCIAHRGYKAKFPENTLLSFRGAVEAGAHALETDVHITKDEVVVLSHDPTLKRCYGKPDKIIDRTWEELQGERTMQEPHEPMPRLKDVLEYLAQPGLEDTWLLLDIKLSNDADNIMRLIASTIASTPPSQVAGTKPWHERIVLGIWAAKFLPLAQKYSPGFPIMHIGFSTPYARHFFEIENVGFNMLLPTLVAPGGRAFLRDAREKYHRQVLAWTVNTRERMEWCLRRQLDGVITDDPAMFLRVCGEYDSKVRERWLRVKDYFEIYRIWIWIMVALLFWGKRFKPVASRALIEKAKP</sequence>
<comment type="caution">
    <text evidence="4">The sequence shown here is derived from an EMBL/GenBank/DDBJ whole genome shotgun (WGS) entry which is preliminary data.</text>
</comment>
<dbReference type="EMBL" id="JAVRRL010000006">
    <property type="protein sequence ID" value="KAK5116945.1"/>
    <property type="molecule type" value="Genomic_DNA"/>
</dbReference>
<name>A0AAN7YRT9_9PEZI</name>
<evidence type="ECO:0000313" key="5">
    <source>
        <dbReference type="Proteomes" id="UP001310890"/>
    </source>
</evidence>
<dbReference type="PROSITE" id="PS51704">
    <property type="entry name" value="GP_PDE"/>
    <property type="match status" value="1"/>
</dbReference>
<feature type="transmembrane region" description="Helical" evidence="2">
    <location>
        <begin position="349"/>
        <end position="366"/>
    </location>
</feature>
<dbReference type="Pfam" id="PF03009">
    <property type="entry name" value="GDPD"/>
    <property type="match status" value="1"/>
</dbReference>
<keyword evidence="2" id="KW-0812">Transmembrane</keyword>
<dbReference type="PANTHER" id="PTHR43805:SF1">
    <property type="entry name" value="GP-PDE DOMAIN-CONTAINING PROTEIN"/>
    <property type="match status" value="1"/>
</dbReference>
<evidence type="ECO:0000259" key="3">
    <source>
        <dbReference type="PROSITE" id="PS51704"/>
    </source>
</evidence>
<evidence type="ECO:0000256" key="2">
    <source>
        <dbReference type="SAM" id="Phobius"/>
    </source>
</evidence>
<dbReference type="Proteomes" id="UP001310890">
    <property type="component" value="Unassembled WGS sequence"/>
</dbReference>
<feature type="compositionally biased region" description="Polar residues" evidence="1">
    <location>
        <begin position="8"/>
        <end position="22"/>
    </location>
</feature>
<gene>
    <name evidence="4" type="ORF">LTR62_006666</name>
</gene>
<protein>
    <recommendedName>
        <fullName evidence="3">GP-PDE domain-containing protein</fullName>
    </recommendedName>
</protein>
<accession>A0AAN7YRT9</accession>
<proteinExistence type="predicted"/>
<dbReference type="Gene3D" id="3.20.20.190">
    <property type="entry name" value="Phosphatidylinositol (PI) phosphodiesterase"/>
    <property type="match status" value="1"/>
</dbReference>
<feature type="domain" description="GP-PDE" evidence="3">
    <location>
        <begin position="87"/>
        <end position="332"/>
    </location>
</feature>
<dbReference type="CDD" id="cd08570">
    <property type="entry name" value="GDPD_YPL206cp_fungi"/>
    <property type="match status" value="1"/>
</dbReference>
<evidence type="ECO:0000256" key="1">
    <source>
        <dbReference type="SAM" id="MobiDB-lite"/>
    </source>
</evidence>
<keyword evidence="2" id="KW-0472">Membrane</keyword>
<dbReference type="SUPFAM" id="SSF51695">
    <property type="entry name" value="PLC-like phosphodiesterases"/>
    <property type="match status" value="1"/>
</dbReference>
<dbReference type="PANTHER" id="PTHR43805">
    <property type="entry name" value="GLYCEROPHOSPHORYL DIESTER PHOSPHODIESTERASE"/>
    <property type="match status" value="1"/>
</dbReference>
<dbReference type="InterPro" id="IPR017946">
    <property type="entry name" value="PLC-like_Pdiesterase_TIM-brl"/>
</dbReference>
<organism evidence="4 5">
    <name type="scientific">Meristemomyces frigidus</name>
    <dbReference type="NCBI Taxonomy" id="1508187"/>
    <lineage>
        <taxon>Eukaryota</taxon>
        <taxon>Fungi</taxon>
        <taxon>Dikarya</taxon>
        <taxon>Ascomycota</taxon>
        <taxon>Pezizomycotina</taxon>
        <taxon>Dothideomycetes</taxon>
        <taxon>Dothideomycetidae</taxon>
        <taxon>Mycosphaerellales</taxon>
        <taxon>Teratosphaeriaceae</taxon>
        <taxon>Meristemomyces</taxon>
    </lineage>
</organism>
<keyword evidence="2" id="KW-1133">Transmembrane helix</keyword>
<reference evidence="4" key="1">
    <citation type="submission" date="2023-08" db="EMBL/GenBank/DDBJ databases">
        <title>Black Yeasts Isolated from many extreme environments.</title>
        <authorList>
            <person name="Coleine C."/>
            <person name="Stajich J.E."/>
            <person name="Selbmann L."/>
        </authorList>
    </citation>
    <scope>NUCLEOTIDE SEQUENCE</scope>
    <source>
        <strain evidence="4">CCFEE 5401</strain>
    </source>
</reference>
<dbReference type="GO" id="GO:0008081">
    <property type="term" value="F:phosphoric diester hydrolase activity"/>
    <property type="evidence" value="ECO:0007669"/>
    <property type="project" value="InterPro"/>
</dbReference>
<dbReference type="AlphaFoldDB" id="A0AAN7YRT9"/>
<dbReference type="InterPro" id="IPR030395">
    <property type="entry name" value="GP_PDE_dom"/>
</dbReference>
<evidence type="ECO:0000313" key="4">
    <source>
        <dbReference type="EMBL" id="KAK5116945.1"/>
    </source>
</evidence>
<dbReference type="GO" id="GO:0006629">
    <property type="term" value="P:lipid metabolic process"/>
    <property type="evidence" value="ECO:0007669"/>
    <property type="project" value="InterPro"/>
</dbReference>
<feature type="region of interest" description="Disordered" evidence="1">
    <location>
        <begin position="1"/>
        <end position="32"/>
    </location>
</feature>